<keyword evidence="3" id="KW-1185">Reference proteome</keyword>
<evidence type="ECO:0000313" key="3">
    <source>
        <dbReference type="Proteomes" id="UP000240883"/>
    </source>
</evidence>
<protein>
    <submittedName>
        <fullName evidence="2">Uncharacterized protein</fullName>
    </submittedName>
</protein>
<dbReference type="OrthoDB" id="3489571at2759"/>
<dbReference type="Proteomes" id="UP000240883">
    <property type="component" value="Unassembled WGS sequence"/>
</dbReference>
<accession>A0A2T2NHY4</accession>
<organism evidence="2 3">
    <name type="scientific">Corynespora cassiicola Philippines</name>
    <dbReference type="NCBI Taxonomy" id="1448308"/>
    <lineage>
        <taxon>Eukaryota</taxon>
        <taxon>Fungi</taxon>
        <taxon>Dikarya</taxon>
        <taxon>Ascomycota</taxon>
        <taxon>Pezizomycotina</taxon>
        <taxon>Dothideomycetes</taxon>
        <taxon>Pleosporomycetidae</taxon>
        <taxon>Pleosporales</taxon>
        <taxon>Corynesporascaceae</taxon>
        <taxon>Corynespora</taxon>
    </lineage>
</organism>
<reference evidence="2 3" key="1">
    <citation type="journal article" date="2018" name="Front. Microbiol.">
        <title>Genome-Wide Analysis of Corynespora cassiicola Leaf Fall Disease Putative Effectors.</title>
        <authorList>
            <person name="Lopez D."/>
            <person name="Ribeiro S."/>
            <person name="Label P."/>
            <person name="Fumanal B."/>
            <person name="Venisse J.S."/>
            <person name="Kohler A."/>
            <person name="de Oliveira R.R."/>
            <person name="Labutti K."/>
            <person name="Lipzen A."/>
            <person name="Lail K."/>
            <person name="Bauer D."/>
            <person name="Ohm R.A."/>
            <person name="Barry K.W."/>
            <person name="Spatafora J."/>
            <person name="Grigoriev I.V."/>
            <person name="Martin F.M."/>
            <person name="Pujade-Renaud V."/>
        </authorList>
    </citation>
    <scope>NUCLEOTIDE SEQUENCE [LARGE SCALE GENOMIC DNA]</scope>
    <source>
        <strain evidence="2 3">Philippines</strain>
    </source>
</reference>
<sequence>MQFTYLLVGLAPLVSFVTADLHNFAVCANNRDGGDFTLLKEATECACNYYKNRNTGNKQWDQCPDCTFNGMECHSAGWHIGGDEMYHYCTTYCHAEGSVGTKISR</sequence>
<feature type="signal peptide" evidence="1">
    <location>
        <begin position="1"/>
        <end position="19"/>
    </location>
</feature>
<dbReference type="AlphaFoldDB" id="A0A2T2NHY4"/>
<proteinExistence type="predicted"/>
<evidence type="ECO:0000256" key="1">
    <source>
        <dbReference type="SAM" id="SignalP"/>
    </source>
</evidence>
<dbReference type="EMBL" id="KZ678137">
    <property type="protein sequence ID" value="PSN65047.1"/>
    <property type="molecule type" value="Genomic_DNA"/>
</dbReference>
<name>A0A2T2NHY4_CORCC</name>
<gene>
    <name evidence="2" type="ORF">BS50DRAFT_645036</name>
</gene>
<evidence type="ECO:0000313" key="2">
    <source>
        <dbReference type="EMBL" id="PSN65047.1"/>
    </source>
</evidence>
<feature type="chain" id="PRO_5015680208" evidence="1">
    <location>
        <begin position="20"/>
        <end position="105"/>
    </location>
</feature>
<keyword evidence="1" id="KW-0732">Signal</keyword>